<evidence type="ECO:0000256" key="1">
    <source>
        <dbReference type="SAM" id="MobiDB-lite"/>
    </source>
</evidence>
<name>A0A7S4D0W4_9EUGL</name>
<proteinExistence type="predicted"/>
<protein>
    <submittedName>
        <fullName evidence="2">Uncharacterized protein</fullName>
    </submittedName>
</protein>
<gene>
    <name evidence="2" type="ORF">EGYM00163_LOCUS23701</name>
</gene>
<dbReference type="EMBL" id="HBJA01067342">
    <property type="protein sequence ID" value="CAE0812551.1"/>
    <property type="molecule type" value="Transcribed_RNA"/>
</dbReference>
<sequence>MEKRKQWANTAAAATRRAATFQGTPPPFPVDMAMSAFLPLHVPAINKKDNAAGGRRGFSCICVTRPLRRQKMQNAMETDHPGEQEGQGEWFCQMGFSTVLSGKGGMPFFRQRQLCPPVLLSTPVREAWARKTWHWCCQICVCLAEGQTEQPMWMMYIFILS</sequence>
<dbReference type="AlphaFoldDB" id="A0A7S4D0W4"/>
<organism evidence="2">
    <name type="scientific">Eutreptiella gymnastica</name>
    <dbReference type="NCBI Taxonomy" id="73025"/>
    <lineage>
        <taxon>Eukaryota</taxon>
        <taxon>Discoba</taxon>
        <taxon>Euglenozoa</taxon>
        <taxon>Euglenida</taxon>
        <taxon>Spirocuta</taxon>
        <taxon>Euglenophyceae</taxon>
        <taxon>Eutreptiales</taxon>
        <taxon>Eutreptiaceae</taxon>
        <taxon>Eutreptiella</taxon>
    </lineage>
</organism>
<reference evidence="2" key="1">
    <citation type="submission" date="2021-01" db="EMBL/GenBank/DDBJ databases">
        <authorList>
            <person name="Corre E."/>
            <person name="Pelletier E."/>
            <person name="Niang G."/>
            <person name="Scheremetjew M."/>
            <person name="Finn R."/>
            <person name="Kale V."/>
            <person name="Holt S."/>
            <person name="Cochrane G."/>
            <person name="Meng A."/>
            <person name="Brown T."/>
            <person name="Cohen L."/>
        </authorList>
    </citation>
    <scope>NUCLEOTIDE SEQUENCE</scope>
    <source>
        <strain evidence="2">CCMP1594</strain>
    </source>
</reference>
<feature type="region of interest" description="Disordered" evidence="1">
    <location>
        <begin position="1"/>
        <end position="22"/>
    </location>
</feature>
<evidence type="ECO:0000313" key="2">
    <source>
        <dbReference type="EMBL" id="CAE0812551.1"/>
    </source>
</evidence>
<feature type="compositionally biased region" description="Low complexity" evidence="1">
    <location>
        <begin position="8"/>
        <end position="20"/>
    </location>
</feature>
<accession>A0A7S4D0W4</accession>